<dbReference type="Proteomes" id="UP000040088">
    <property type="component" value="Unassembled WGS sequence"/>
</dbReference>
<evidence type="ECO:0000313" key="1">
    <source>
        <dbReference type="EMBL" id="CNL94916.1"/>
    </source>
</evidence>
<dbReference type="AlphaFoldDB" id="A0A0T9V2J8"/>
<organism evidence="1 2">
    <name type="scientific">Yersinia aleksiciae</name>
    <dbReference type="NCBI Taxonomy" id="263819"/>
    <lineage>
        <taxon>Bacteria</taxon>
        <taxon>Pseudomonadati</taxon>
        <taxon>Pseudomonadota</taxon>
        <taxon>Gammaproteobacteria</taxon>
        <taxon>Enterobacterales</taxon>
        <taxon>Yersiniaceae</taxon>
        <taxon>Yersinia</taxon>
    </lineage>
</organism>
<dbReference type="RefSeq" id="WP_050127382.1">
    <property type="nucleotide sequence ID" value="NZ_CQEM01000038.1"/>
</dbReference>
<sequence length="198" mass="22994">MTLPIDAVKPAPSLATGAQLTAETWADFLTRLKYHSEGDGVHDHCTADALFIVQNKRLVSGIDRDYASDLMIFRDDYEWFSPLEFWADLDEDSRTDLNKKSRDETSKYFTDLSTFEQWLVLVDLEYHTVTGYAWEWEYVNSHFTKEAAEAFIKRKSHDYRGLRVYVESQYFAWEFKAIKNAIMNGQLVFKGGQGMEAK</sequence>
<proteinExistence type="predicted"/>
<accession>A0A0T9V2J8</accession>
<reference evidence="2" key="1">
    <citation type="submission" date="2015-03" db="EMBL/GenBank/DDBJ databases">
        <authorList>
            <consortium name="Pathogen Informatics"/>
        </authorList>
    </citation>
    <scope>NUCLEOTIDE SEQUENCE [LARGE SCALE GENOMIC DNA]</scope>
    <source>
        <strain evidence="2">IP27925</strain>
    </source>
</reference>
<name>A0A0T9V2J8_YERAE</name>
<protein>
    <submittedName>
        <fullName evidence="1">Uncharacterized protein</fullName>
    </submittedName>
</protein>
<evidence type="ECO:0000313" key="2">
    <source>
        <dbReference type="Proteomes" id="UP000040088"/>
    </source>
</evidence>
<gene>
    <name evidence="1" type="ORF">ERS008460_04176</name>
</gene>
<dbReference type="EMBL" id="CQEM01000038">
    <property type="protein sequence ID" value="CNL94916.1"/>
    <property type="molecule type" value="Genomic_DNA"/>
</dbReference>